<dbReference type="AlphaFoldDB" id="A0AAD6ZRE5"/>
<comment type="caution">
    <text evidence="1">The sequence shown here is derived from an EMBL/GenBank/DDBJ whole genome shotgun (WGS) entry which is preliminary data.</text>
</comment>
<sequence length="211" mass="23033">MSDDLLGPVPISKTWSLLFKLTGASNIRFLKIFEVVCWSESLCRSRSSAGSVYLDPGYAWYPREVCPIGTACSSGESLMSLDKYFFCGLCSIRYGQSCPNSVRRGSVRGVGTVVCTDCFRMYFRIPTFTGPGTTSGMSVLITAGMHTGDIPFHQLIPWRALIHVVGRRPTCCRQLPAMPSAVIVHGSRASATSTTFVCLEHPPPRSLPSHS</sequence>
<dbReference type="Proteomes" id="UP001218218">
    <property type="component" value="Unassembled WGS sequence"/>
</dbReference>
<name>A0AAD6ZRE5_9AGAR</name>
<dbReference type="EMBL" id="JARIHO010000032">
    <property type="protein sequence ID" value="KAJ7334651.1"/>
    <property type="molecule type" value="Genomic_DNA"/>
</dbReference>
<evidence type="ECO:0000313" key="2">
    <source>
        <dbReference type="Proteomes" id="UP001218218"/>
    </source>
</evidence>
<accession>A0AAD6ZRE5</accession>
<proteinExistence type="predicted"/>
<reference evidence="1" key="1">
    <citation type="submission" date="2023-03" db="EMBL/GenBank/DDBJ databases">
        <title>Massive genome expansion in bonnet fungi (Mycena s.s.) driven by repeated elements and novel gene families across ecological guilds.</title>
        <authorList>
            <consortium name="Lawrence Berkeley National Laboratory"/>
            <person name="Harder C.B."/>
            <person name="Miyauchi S."/>
            <person name="Viragh M."/>
            <person name="Kuo A."/>
            <person name="Thoen E."/>
            <person name="Andreopoulos B."/>
            <person name="Lu D."/>
            <person name="Skrede I."/>
            <person name="Drula E."/>
            <person name="Henrissat B."/>
            <person name="Morin E."/>
            <person name="Kohler A."/>
            <person name="Barry K."/>
            <person name="LaButti K."/>
            <person name="Morin E."/>
            <person name="Salamov A."/>
            <person name="Lipzen A."/>
            <person name="Mereny Z."/>
            <person name="Hegedus B."/>
            <person name="Baldrian P."/>
            <person name="Stursova M."/>
            <person name="Weitz H."/>
            <person name="Taylor A."/>
            <person name="Grigoriev I.V."/>
            <person name="Nagy L.G."/>
            <person name="Martin F."/>
            <person name="Kauserud H."/>
        </authorList>
    </citation>
    <scope>NUCLEOTIDE SEQUENCE</scope>
    <source>
        <strain evidence="1">CBHHK002</strain>
    </source>
</reference>
<protein>
    <submittedName>
        <fullName evidence="1">Uncharacterized protein</fullName>
    </submittedName>
</protein>
<evidence type="ECO:0000313" key="1">
    <source>
        <dbReference type="EMBL" id="KAJ7334651.1"/>
    </source>
</evidence>
<organism evidence="1 2">
    <name type="scientific">Mycena albidolilacea</name>
    <dbReference type="NCBI Taxonomy" id="1033008"/>
    <lineage>
        <taxon>Eukaryota</taxon>
        <taxon>Fungi</taxon>
        <taxon>Dikarya</taxon>
        <taxon>Basidiomycota</taxon>
        <taxon>Agaricomycotina</taxon>
        <taxon>Agaricomycetes</taxon>
        <taxon>Agaricomycetidae</taxon>
        <taxon>Agaricales</taxon>
        <taxon>Marasmiineae</taxon>
        <taxon>Mycenaceae</taxon>
        <taxon>Mycena</taxon>
    </lineage>
</organism>
<keyword evidence="2" id="KW-1185">Reference proteome</keyword>
<gene>
    <name evidence="1" type="ORF">DFH08DRAFT_879003</name>
</gene>